<dbReference type="GO" id="GO:0003844">
    <property type="term" value="F:1,4-alpha-glucan branching enzyme activity"/>
    <property type="evidence" value="ECO:0007669"/>
    <property type="project" value="UniProtKB-UniRule"/>
</dbReference>
<feature type="compositionally biased region" description="Basic residues" evidence="12">
    <location>
        <begin position="657"/>
        <end position="666"/>
    </location>
</feature>
<dbReference type="CDD" id="cd11322">
    <property type="entry name" value="AmyAc_Glg_BE"/>
    <property type="match status" value="1"/>
</dbReference>
<keyword evidence="8 10" id="KW-0320">Glycogen biosynthesis</keyword>
<protein>
    <recommendedName>
        <fullName evidence="10">1,4-alpha-glucan branching enzyme GlgB</fullName>
        <ecNumber evidence="10">2.4.1.18</ecNumber>
    </recommendedName>
    <alternativeName>
        <fullName evidence="10">1,4-alpha-D-glucan:1,4-alpha-D-glucan 6-glucosyl-transferase</fullName>
    </alternativeName>
    <alternativeName>
        <fullName evidence="10">Alpha-(1-&gt;4)-glucan branching enzyme</fullName>
    </alternativeName>
    <alternativeName>
        <fullName evidence="10">Glycogen branching enzyme</fullName>
        <shortName evidence="10">BE</shortName>
    </alternativeName>
</protein>
<comment type="subunit">
    <text evidence="10">Monomer.</text>
</comment>
<dbReference type="Pfam" id="PF02806">
    <property type="entry name" value="Alpha-amylase_C"/>
    <property type="match status" value="1"/>
</dbReference>
<comment type="function">
    <text evidence="2 10">Catalyzes the formation of the alpha-1,6-glucosidic linkages in glycogen by scission of a 1,4-alpha-linked oligosaccharide from growing alpha-1,4-glucan chains and the subsequent attachment of the oligosaccharide to the alpha-1,6 position.</text>
</comment>
<dbReference type="HOGENOM" id="CLU_004245_4_0_9"/>
<evidence type="ECO:0000256" key="11">
    <source>
        <dbReference type="PIRSR" id="PIRSR000463-1"/>
    </source>
</evidence>
<feature type="region of interest" description="Disordered" evidence="12">
    <location>
        <begin position="631"/>
        <end position="666"/>
    </location>
</feature>
<dbReference type="NCBIfam" id="TIGR01515">
    <property type="entry name" value="branching_enzym"/>
    <property type="match status" value="1"/>
</dbReference>
<dbReference type="SMART" id="SM00642">
    <property type="entry name" value="Aamy"/>
    <property type="match status" value="1"/>
</dbReference>
<keyword evidence="6 10" id="KW-0328">Glycosyltransferase</keyword>
<accession>G9QHL6</accession>
<dbReference type="GO" id="GO:0005978">
    <property type="term" value="P:glycogen biosynthetic process"/>
    <property type="evidence" value="ECO:0007669"/>
    <property type="project" value="UniProtKB-UniRule"/>
</dbReference>
<dbReference type="InterPro" id="IPR017853">
    <property type="entry name" value="GH"/>
</dbReference>
<dbReference type="InterPro" id="IPR006048">
    <property type="entry name" value="A-amylase/branching_C"/>
</dbReference>
<sequence length="666" mass="77906">MSASAPTDMDHYLFHEGKHFHCYGLFGAHIRKRHGKETTEFCIWAPNAVEVRLMGTFNGWNGEGYRLERTGPDGIWFLSVNGNLEGELYKYEITTRDGERFLKTDPYAFYTEKRPRTAGIIYSLNDYKWHDESWLLEKEKKRLYDEPMFIYEVHLGTWRKKENGDFYSYKELAETLIPYVKEQGFTHIEIMPITEHPFDLSWGYQTTGYYAVTSRYGTPHDFMYFVDCCHQHGLGVILDWVPGHFCKDAHGLSKFDGSFLYEYEHEWDRENYVWGTANFDLAKKEVHSFLISNALFWLDIYHIDGFRIDAVANLLYWPNRHENQLNSFGIEFLKKLNESVFQYDENTLMIAEDSTDFPLVTSPVYCGGLGFNYKWNMGWMNDVLTYMELGFEERSHYHSLISFSLIYAFSENFILPFSHDEVVHGKKSLLDKMPGDYWQKFAQLRLLIGYMAAHPGKKLLFMGTELAPFSEWKDREQLDWHLSQYELHAKFQHFSKTLLSLYKKETPLFQLDHSSEGFEWIDVHNYSQSIFSFIRKDKDGNPLIVICNFREFAYEKYKVGVPFLGTYKEILNSDSDEFGGSGRVNHRPLSAKKGMYHGKSAYIELIIPPFAVLYLKPETLERKESIDGKRKMCCSSASGRSGDQAVRIDQTTGKTGRSVRRKVSDH</sequence>
<evidence type="ECO:0000256" key="10">
    <source>
        <dbReference type="HAMAP-Rule" id="MF_00685"/>
    </source>
</evidence>
<dbReference type="HAMAP" id="MF_00685">
    <property type="entry name" value="GlgB"/>
    <property type="match status" value="1"/>
</dbReference>
<evidence type="ECO:0000256" key="9">
    <source>
        <dbReference type="ARBA" id="ARBA00023277"/>
    </source>
</evidence>
<evidence type="ECO:0000256" key="12">
    <source>
        <dbReference type="SAM" id="MobiDB-lite"/>
    </source>
</evidence>
<evidence type="ECO:0000256" key="6">
    <source>
        <dbReference type="ARBA" id="ARBA00022676"/>
    </source>
</evidence>
<keyword evidence="15" id="KW-1185">Reference proteome</keyword>
<feature type="active site" description="Proton donor" evidence="10 11">
    <location>
        <position position="352"/>
    </location>
</feature>
<dbReference type="EMBL" id="ACWF01000017">
    <property type="protein sequence ID" value="EHL79334.1"/>
    <property type="molecule type" value="Genomic_DNA"/>
</dbReference>
<dbReference type="SUPFAM" id="SSF81296">
    <property type="entry name" value="E set domains"/>
    <property type="match status" value="1"/>
</dbReference>
<dbReference type="Gene3D" id="3.20.20.80">
    <property type="entry name" value="Glycosidases"/>
    <property type="match status" value="1"/>
</dbReference>
<dbReference type="InterPro" id="IPR037439">
    <property type="entry name" value="Branching_enzy"/>
</dbReference>
<dbReference type="RefSeq" id="WP_003352694.1">
    <property type="nucleotide sequence ID" value="NZ_JH414741.1"/>
</dbReference>
<gene>
    <name evidence="10" type="primary">glgB</name>
    <name evidence="14" type="ORF">HMPREF1015_03075</name>
</gene>
<dbReference type="GO" id="GO:0005829">
    <property type="term" value="C:cytosol"/>
    <property type="evidence" value="ECO:0007669"/>
    <property type="project" value="TreeGrafter"/>
</dbReference>
<dbReference type="InterPro" id="IPR006047">
    <property type="entry name" value="GH13_cat_dom"/>
</dbReference>
<dbReference type="PIRSF" id="PIRSF000463">
    <property type="entry name" value="GlgB"/>
    <property type="match status" value="1"/>
</dbReference>
<name>G9QHL6_9BACI</name>
<dbReference type="Gene3D" id="2.60.40.10">
    <property type="entry name" value="Immunoglobulins"/>
    <property type="match status" value="1"/>
</dbReference>
<dbReference type="FunFam" id="2.60.40.1180:FF:000002">
    <property type="entry name" value="1,4-alpha-glucan branching enzyme GlgB"/>
    <property type="match status" value="1"/>
</dbReference>
<comment type="similarity">
    <text evidence="4 10">Belongs to the glycosyl hydrolase 13 family. GlgB subfamily.</text>
</comment>
<dbReference type="InterPro" id="IPR006407">
    <property type="entry name" value="GlgB"/>
</dbReference>
<feature type="domain" description="Glycosyl hydrolase family 13 catalytic" evidence="13">
    <location>
        <begin position="152"/>
        <end position="490"/>
    </location>
</feature>
<proteinExistence type="inferred from homology"/>
<dbReference type="Pfam" id="PF02922">
    <property type="entry name" value="CBM_48"/>
    <property type="match status" value="1"/>
</dbReference>
<evidence type="ECO:0000256" key="4">
    <source>
        <dbReference type="ARBA" id="ARBA00009000"/>
    </source>
</evidence>
<reference evidence="14 15" key="1">
    <citation type="submission" date="2011-09" db="EMBL/GenBank/DDBJ databases">
        <title>The Genome Sequence of Bacillus smithii 7_3_47FAA.</title>
        <authorList>
            <consortium name="The Broad Institute Genome Sequencing Platform"/>
            <person name="Earl A."/>
            <person name="Ward D."/>
            <person name="Feldgarden M."/>
            <person name="Gevers D."/>
            <person name="Daigneault M."/>
            <person name="Strauss J."/>
            <person name="Allen-Vercoe E."/>
            <person name="Young S.K."/>
            <person name="Zeng Q."/>
            <person name="Gargeya S."/>
            <person name="Fitzgerald M."/>
            <person name="Haas B."/>
            <person name="Abouelleil A."/>
            <person name="Alvarado L."/>
            <person name="Arachchi H.M."/>
            <person name="Berlin A."/>
            <person name="Brown A."/>
            <person name="Chapman S.B."/>
            <person name="Chen Z."/>
            <person name="Dunbar C."/>
            <person name="Freedman E."/>
            <person name="Gearin G."/>
            <person name="Goldberg J."/>
            <person name="Griggs A."/>
            <person name="Gujja S."/>
            <person name="Heiman D."/>
            <person name="Howarth C."/>
            <person name="Larson L."/>
            <person name="Lui A."/>
            <person name="MacDonald P.J.P."/>
            <person name="Montmayeur A."/>
            <person name="Murphy C."/>
            <person name="Neiman D."/>
            <person name="Pearson M."/>
            <person name="Priest M."/>
            <person name="Roberts A."/>
            <person name="Saif S."/>
            <person name="Shea T."/>
            <person name="Shenoy N."/>
            <person name="Sisk P."/>
            <person name="Stolte C."/>
            <person name="Sykes S."/>
            <person name="Wortman J."/>
            <person name="Nusbaum C."/>
            <person name="Birren B."/>
        </authorList>
    </citation>
    <scope>NUCLEOTIDE SEQUENCE [LARGE SCALE GENOMIC DNA]</scope>
    <source>
        <strain evidence="14 15">7_3_47FAA</strain>
    </source>
</reference>
<dbReference type="InterPro" id="IPR013783">
    <property type="entry name" value="Ig-like_fold"/>
</dbReference>
<dbReference type="AlphaFoldDB" id="G9QHL6"/>
<dbReference type="InterPro" id="IPR014756">
    <property type="entry name" value="Ig_E-set"/>
</dbReference>
<dbReference type="InterPro" id="IPR044143">
    <property type="entry name" value="GlgB_N_E_set_prok"/>
</dbReference>
<dbReference type="Proteomes" id="UP000011747">
    <property type="component" value="Unassembled WGS sequence"/>
</dbReference>
<feature type="active site" description="Nucleophile" evidence="10 11">
    <location>
        <position position="309"/>
    </location>
</feature>
<evidence type="ECO:0000256" key="8">
    <source>
        <dbReference type="ARBA" id="ARBA00023056"/>
    </source>
</evidence>
<comment type="caution">
    <text evidence="14">The sequence shown here is derived from an EMBL/GenBank/DDBJ whole genome shotgun (WGS) entry which is preliminary data.</text>
</comment>
<dbReference type="InterPro" id="IPR004193">
    <property type="entry name" value="Glyco_hydro_13_N"/>
</dbReference>
<evidence type="ECO:0000256" key="7">
    <source>
        <dbReference type="ARBA" id="ARBA00022679"/>
    </source>
</evidence>
<dbReference type="UniPathway" id="UPA00164"/>
<dbReference type="NCBIfam" id="NF008967">
    <property type="entry name" value="PRK12313.1"/>
    <property type="match status" value="1"/>
</dbReference>
<dbReference type="InterPro" id="IPR013780">
    <property type="entry name" value="Glyco_hydro_b"/>
</dbReference>
<dbReference type="NCBIfam" id="NF003811">
    <property type="entry name" value="PRK05402.1"/>
    <property type="match status" value="1"/>
</dbReference>
<evidence type="ECO:0000256" key="3">
    <source>
        <dbReference type="ARBA" id="ARBA00004964"/>
    </source>
</evidence>
<comment type="pathway">
    <text evidence="3 10">Glycan biosynthesis; glycogen biosynthesis.</text>
</comment>
<dbReference type="Gene3D" id="2.60.40.1180">
    <property type="entry name" value="Golgi alpha-mannosidase II"/>
    <property type="match status" value="1"/>
</dbReference>
<comment type="catalytic activity">
    <reaction evidence="1 10">
        <text>Transfers a segment of a (1-&gt;4)-alpha-D-glucan chain to a primary hydroxy group in a similar glucan chain.</text>
        <dbReference type="EC" id="2.4.1.18"/>
    </reaction>
</comment>
<keyword evidence="7 10" id="KW-0808">Transferase</keyword>
<dbReference type="SUPFAM" id="SSF51011">
    <property type="entry name" value="Glycosyl hydrolase domain"/>
    <property type="match status" value="1"/>
</dbReference>
<dbReference type="EC" id="2.4.1.18" evidence="10"/>
<evidence type="ECO:0000313" key="14">
    <source>
        <dbReference type="EMBL" id="EHL79334.1"/>
    </source>
</evidence>
<evidence type="ECO:0000256" key="2">
    <source>
        <dbReference type="ARBA" id="ARBA00002953"/>
    </source>
</evidence>
<dbReference type="PANTHER" id="PTHR43651:SF3">
    <property type="entry name" value="1,4-ALPHA-GLUCAN-BRANCHING ENZYME"/>
    <property type="match status" value="1"/>
</dbReference>
<evidence type="ECO:0000256" key="5">
    <source>
        <dbReference type="ARBA" id="ARBA00022600"/>
    </source>
</evidence>
<dbReference type="CDD" id="cd02855">
    <property type="entry name" value="E_set_GBE_prok_N"/>
    <property type="match status" value="1"/>
</dbReference>
<evidence type="ECO:0000259" key="13">
    <source>
        <dbReference type="SMART" id="SM00642"/>
    </source>
</evidence>
<keyword evidence="5 10" id="KW-0321">Glycogen metabolism</keyword>
<dbReference type="GO" id="GO:0004553">
    <property type="term" value="F:hydrolase activity, hydrolyzing O-glycosyl compounds"/>
    <property type="evidence" value="ECO:0007669"/>
    <property type="project" value="InterPro"/>
</dbReference>
<dbReference type="PATRIC" id="fig|665952.3.peg.421"/>
<dbReference type="PANTHER" id="PTHR43651">
    <property type="entry name" value="1,4-ALPHA-GLUCAN-BRANCHING ENZYME"/>
    <property type="match status" value="1"/>
</dbReference>
<organism evidence="14 15">
    <name type="scientific">Bacillus smithii 7_3_47FAA</name>
    <dbReference type="NCBI Taxonomy" id="665952"/>
    <lineage>
        <taxon>Bacteria</taxon>
        <taxon>Bacillati</taxon>
        <taxon>Bacillota</taxon>
        <taxon>Bacilli</taxon>
        <taxon>Bacillales</taxon>
        <taxon>Bacillaceae</taxon>
        <taxon>Bacillus</taxon>
    </lineage>
</organism>
<dbReference type="SUPFAM" id="SSF51445">
    <property type="entry name" value="(Trans)glycosidases"/>
    <property type="match status" value="1"/>
</dbReference>
<dbReference type="GO" id="GO:0043169">
    <property type="term" value="F:cation binding"/>
    <property type="evidence" value="ECO:0007669"/>
    <property type="project" value="InterPro"/>
</dbReference>
<evidence type="ECO:0000313" key="15">
    <source>
        <dbReference type="Proteomes" id="UP000011747"/>
    </source>
</evidence>
<dbReference type="Pfam" id="PF00128">
    <property type="entry name" value="Alpha-amylase"/>
    <property type="match status" value="1"/>
</dbReference>
<evidence type="ECO:0000256" key="1">
    <source>
        <dbReference type="ARBA" id="ARBA00000826"/>
    </source>
</evidence>
<keyword evidence="9 10" id="KW-0119">Carbohydrate metabolism</keyword>